<gene>
    <name evidence="1" type="ORF">OHX15_01990</name>
</gene>
<name>A0ACC6MB45_MYCPF</name>
<reference evidence="1 2" key="1">
    <citation type="journal article" date="2021" name="Chemosphere">
        <title>Bioballs carrying a syntrophic Rhodococcus and Mycolicibacterium consortium for simultaneous sorption and biodegradation of fuel oil in contaminated freshwater.</title>
        <authorList>
            <person name="Naloka K."/>
            <person name="Polrit D."/>
            <person name="Muangchinda C."/>
            <person name="Thoetkiattikul H."/>
            <person name="Pinyakong O."/>
        </authorList>
    </citation>
    <scope>NUCLEOTIDE SEQUENCE [LARGE SCALE GENOMIC DNA]</scope>
    <source>
        <strain evidence="1 2">J101</strain>
    </source>
</reference>
<proteinExistence type="predicted"/>
<sequence>MDRTVANDKANHITGLSLDAPRGDARLDLRDLYVFQSPHDPERTALILTANPDGGALHPDAVYRVAIDNDGDLRNDIAFNFVFSEQVAGRDGPRQKVDVYLALGSTARVYAAAGSRIFGDVEVSFDGTPHVWRSGSFTFFAGVRSDPAFVDLDGLVNVFDPAGRRDGRGPWTGQDSRAAANVMVMAVEMPTSYLGAHPDVRVWGRCSLLEDGTWVHVDRIGHPLISSFFKTGGPPYAFAGSEPNQDREHWIGALIELMGHTGGYAHDEAAEAINAEGALPDVLTYNPAKPAKYPNGRTLSDDVITDRVAFLTNDDCPPSGLTPHDDLLLDFPYLGTPH</sequence>
<accession>A0ACC6MB45</accession>
<evidence type="ECO:0000313" key="2">
    <source>
        <dbReference type="Proteomes" id="UP001289645"/>
    </source>
</evidence>
<comment type="caution">
    <text evidence="1">The sequence shown here is derived from an EMBL/GenBank/DDBJ whole genome shotgun (WGS) entry which is preliminary data.</text>
</comment>
<evidence type="ECO:0000313" key="1">
    <source>
        <dbReference type="EMBL" id="MDZ5084145.1"/>
    </source>
</evidence>
<organism evidence="1 2">
    <name type="scientific">Mycolicibacterium parafortuitum</name>
    <name type="common">Mycobacterium parafortuitum</name>
    <dbReference type="NCBI Taxonomy" id="39692"/>
    <lineage>
        <taxon>Bacteria</taxon>
        <taxon>Bacillati</taxon>
        <taxon>Actinomycetota</taxon>
        <taxon>Actinomycetes</taxon>
        <taxon>Mycobacteriales</taxon>
        <taxon>Mycobacteriaceae</taxon>
        <taxon>Mycolicibacterium</taxon>
    </lineage>
</organism>
<protein>
    <submittedName>
        <fullName evidence="1">DUF4331 domain-containing protein</fullName>
    </submittedName>
</protein>
<dbReference type="EMBL" id="JAOXLN010000001">
    <property type="protein sequence ID" value="MDZ5084145.1"/>
    <property type="molecule type" value="Genomic_DNA"/>
</dbReference>
<keyword evidence="2" id="KW-1185">Reference proteome</keyword>
<dbReference type="Proteomes" id="UP001289645">
    <property type="component" value="Unassembled WGS sequence"/>
</dbReference>